<gene>
    <name evidence="1" type="ORF">NCTC13533_02953</name>
</gene>
<dbReference type="AlphaFoldDB" id="A0A376E231"/>
<sequence>MRVVFFTTILLISSQINAQLLPKYTDSLKYKKDTAILGLSNKKEIVIDFKKPQKKSGFNFSLGKEKEVIYRDNFTNRIYFQKWI</sequence>
<protein>
    <submittedName>
        <fullName evidence="1">Uncharacterized protein</fullName>
    </submittedName>
</protein>
<proteinExistence type="predicted"/>
<accession>A0A376E231</accession>
<dbReference type="RefSeq" id="WP_128124895.1">
    <property type="nucleotide sequence ID" value="NZ_UFVQ01000003.1"/>
</dbReference>
<reference evidence="1 2" key="1">
    <citation type="submission" date="2018-06" db="EMBL/GenBank/DDBJ databases">
        <authorList>
            <consortium name="Pathogen Informatics"/>
            <person name="Doyle S."/>
        </authorList>
    </citation>
    <scope>NUCLEOTIDE SEQUENCE [LARGE SCALE GENOMIC DNA]</scope>
    <source>
        <strain evidence="1 2">NCTC13533</strain>
    </source>
</reference>
<organism evidence="1 2">
    <name type="scientific">Chryseobacterium carnipullorum</name>
    <dbReference type="NCBI Taxonomy" id="1124835"/>
    <lineage>
        <taxon>Bacteria</taxon>
        <taxon>Pseudomonadati</taxon>
        <taxon>Bacteroidota</taxon>
        <taxon>Flavobacteriia</taxon>
        <taxon>Flavobacteriales</taxon>
        <taxon>Weeksellaceae</taxon>
        <taxon>Chryseobacterium group</taxon>
        <taxon>Chryseobacterium</taxon>
    </lineage>
</organism>
<evidence type="ECO:0000313" key="1">
    <source>
        <dbReference type="EMBL" id="STD00559.1"/>
    </source>
</evidence>
<dbReference type="EMBL" id="UFVQ01000003">
    <property type="protein sequence ID" value="STD00559.1"/>
    <property type="molecule type" value="Genomic_DNA"/>
</dbReference>
<dbReference type="Proteomes" id="UP000255224">
    <property type="component" value="Unassembled WGS sequence"/>
</dbReference>
<name>A0A376E231_CHRCU</name>
<evidence type="ECO:0000313" key="2">
    <source>
        <dbReference type="Proteomes" id="UP000255224"/>
    </source>
</evidence>